<dbReference type="GO" id="GO:0003677">
    <property type="term" value="F:DNA binding"/>
    <property type="evidence" value="ECO:0007669"/>
    <property type="project" value="InterPro"/>
</dbReference>
<dbReference type="GO" id="GO:0003689">
    <property type="term" value="F:DNA clamp loader activity"/>
    <property type="evidence" value="ECO:0007669"/>
    <property type="project" value="TreeGrafter"/>
</dbReference>
<dbReference type="EMBL" id="GL832972">
    <property type="protein sequence ID" value="EGD75544.1"/>
    <property type="molecule type" value="Genomic_DNA"/>
</dbReference>
<proteinExistence type="inferred from homology"/>
<dbReference type="SMART" id="SM00382">
    <property type="entry name" value="AAA"/>
    <property type="match status" value="1"/>
</dbReference>
<dbReference type="AlphaFoldDB" id="F2UFH6"/>
<dbReference type="GeneID" id="16072560"/>
<dbReference type="GO" id="GO:0005634">
    <property type="term" value="C:nucleus"/>
    <property type="evidence" value="ECO:0007669"/>
    <property type="project" value="UniProtKB-SubCell"/>
</dbReference>
<evidence type="ECO:0000256" key="2">
    <source>
        <dbReference type="ARBA" id="ARBA00005378"/>
    </source>
</evidence>
<dbReference type="Pfam" id="PF00004">
    <property type="entry name" value="AAA"/>
    <property type="match status" value="1"/>
</dbReference>
<dbReference type="Pfam" id="PF08542">
    <property type="entry name" value="Rep_fac_C"/>
    <property type="match status" value="1"/>
</dbReference>
<dbReference type="NCBIfam" id="NF001679">
    <property type="entry name" value="PRK00440.1"/>
    <property type="match status" value="1"/>
</dbReference>
<dbReference type="GO" id="GO:0006281">
    <property type="term" value="P:DNA repair"/>
    <property type="evidence" value="ECO:0007669"/>
    <property type="project" value="TreeGrafter"/>
</dbReference>
<feature type="region of interest" description="Disordered" evidence="7">
    <location>
        <begin position="1"/>
        <end position="23"/>
    </location>
</feature>
<dbReference type="RefSeq" id="XP_004992001.1">
    <property type="nucleotide sequence ID" value="XM_004991944.1"/>
</dbReference>
<dbReference type="SUPFAM" id="SSF52540">
    <property type="entry name" value="P-loop containing nucleoside triphosphate hydrolases"/>
    <property type="match status" value="1"/>
</dbReference>
<feature type="compositionally biased region" description="Low complexity" evidence="7">
    <location>
        <begin position="1"/>
        <end position="12"/>
    </location>
</feature>
<evidence type="ECO:0000256" key="3">
    <source>
        <dbReference type="ARBA" id="ARBA00022705"/>
    </source>
</evidence>
<evidence type="ECO:0000259" key="8">
    <source>
        <dbReference type="SMART" id="SM00382"/>
    </source>
</evidence>
<reference evidence="9" key="1">
    <citation type="submission" date="2009-08" db="EMBL/GenBank/DDBJ databases">
        <title>Annotation of Salpingoeca rosetta.</title>
        <authorList>
            <consortium name="The Broad Institute Genome Sequencing Platform"/>
            <person name="Russ C."/>
            <person name="Cuomo C."/>
            <person name="Burger G."/>
            <person name="Gray M.W."/>
            <person name="Holland P.W.H."/>
            <person name="King N."/>
            <person name="Lang F.B.F."/>
            <person name="Roger A.J."/>
            <person name="Ruiz-Trillo I."/>
            <person name="Young S.K."/>
            <person name="Zeng Q."/>
            <person name="Gargeya S."/>
            <person name="Alvarado L."/>
            <person name="Berlin A."/>
            <person name="Chapman S.B."/>
            <person name="Chen Z."/>
            <person name="Freedman E."/>
            <person name="Gellesch M."/>
            <person name="Goldberg J."/>
            <person name="Griggs A."/>
            <person name="Gujja S."/>
            <person name="Heilman E."/>
            <person name="Heiman D."/>
            <person name="Howarth C."/>
            <person name="Mehta T."/>
            <person name="Neiman D."/>
            <person name="Pearson M."/>
            <person name="Roberts A."/>
            <person name="Saif S."/>
            <person name="Shea T."/>
            <person name="Shenoy N."/>
            <person name="Sisk P."/>
            <person name="Stolte C."/>
            <person name="Sykes S."/>
            <person name="White J."/>
            <person name="Yandava C."/>
            <person name="Haas B."/>
            <person name="Nusbaum C."/>
            <person name="Birren B."/>
        </authorList>
    </citation>
    <scope>NUCLEOTIDE SEQUENCE [LARGE SCALE GENOMIC DNA]</scope>
    <source>
        <strain evidence="9">ATCC 50818</strain>
    </source>
</reference>
<keyword evidence="10" id="KW-1185">Reference proteome</keyword>
<dbReference type="FunFam" id="1.20.272.10:FF:000011">
    <property type="entry name" value="Replication factor C subunit 2"/>
    <property type="match status" value="1"/>
</dbReference>
<evidence type="ECO:0000313" key="9">
    <source>
        <dbReference type="EMBL" id="EGD75544.1"/>
    </source>
</evidence>
<keyword evidence="5" id="KW-0067">ATP-binding</keyword>
<dbReference type="Gene3D" id="1.10.8.60">
    <property type="match status" value="1"/>
</dbReference>
<dbReference type="GO" id="GO:0005524">
    <property type="term" value="F:ATP binding"/>
    <property type="evidence" value="ECO:0007669"/>
    <property type="project" value="UniProtKB-KW"/>
</dbReference>
<evidence type="ECO:0000256" key="6">
    <source>
        <dbReference type="ARBA" id="ARBA00023242"/>
    </source>
</evidence>
<feature type="domain" description="AAA+ ATPase" evidence="8">
    <location>
        <begin position="55"/>
        <end position="186"/>
    </location>
</feature>
<dbReference type="GO" id="GO:0005663">
    <property type="term" value="C:DNA replication factor C complex"/>
    <property type="evidence" value="ECO:0007669"/>
    <property type="project" value="TreeGrafter"/>
</dbReference>
<evidence type="ECO:0000256" key="7">
    <source>
        <dbReference type="SAM" id="MobiDB-lite"/>
    </source>
</evidence>
<gene>
    <name evidence="9" type="ORF">PTSG_06614</name>
</gene>
<dbReference type="KEGG" id="sre:PTSG_06614"/>
<dbReference type="Gene3D" id="3.40.50.300">
    <property type="entry name" value="P-loop containing nucleotide triphosphate hydrolases"/>
    <property type="match status" value="1"/>
</dbReference>
<accession>F2UFH6</accession>
<dbReference type="Gene3D" id="1.20.272.10">
    <property type="match status" value="1"/>
</dbReference>
<comment type="subcellular location">
    <subcellularLocation>
        <location evidence="1">Nucleus</location>
    </subcellularLocation>
</comment>
<comment type="similarity">
    <text evidence="2">Belongs to the activator 1 small subunits family.</text>
</comment>
<dbReference type="InterPro" id="IPR003959">
    <property type="entry name" value="ATPase_AAA_core"/>
</dbReference>
<sequence>MDKLMASAASSSKRSKGSTLAEKPWVEKYRPRTTADVAHQSQVIATLRATISGADMPHLLFYGPPGTGKTSTILALSRELFGPQLMKERVLELNASDERGISVVREKIKTFASTSVSKGVDGYPCPPFKIIILDEADAMTAAAQSALRRTMEKYSNVTRFCLICNYISRIIEPLASRCAKFRFKPLSRDTLVGRLQHIRDKEDVQCSDEVLARIIDLVDGDMRQAITFLQSASRLCGSSGVEVHHVEEIAGAIPNAVMTDLLDKCRQGSFENLQETVQSILLDGFSADTIVEELLQLVVEADDISDTQKADIAHKLAQVDKRLVDGADEELQIMDLCATTMQVLS</sequence>
<dbReference type="GO" id="GO:0006261">
    <property type="term" value="P:DNA-templated DNA replication"/>
    <property type="evidence" value="ECO:0007669"/>
    <property type="project" value="TreeGrafter"/>
</dbReference>
<dbReference type="GO" id="GO:0016887">
    <property type="term" value="F:ATP hydrolysis activity"/>
    <property type="evidence" value="ECO:0007669"/>
    <property type="project" value="InterPro"/>
</dbReference>
<name>F2UFH6_SALR5</name>
<dbReference type="InterPro" id="IPR013748">
    <property type="entry name" value="Rep_factorC_C"/>
</dbReference>
<dbReference type="InterPro" id="IPR050238">
    <property type="entry name" value="DNA_Rep/Repair_Clamp_Loader"/>
</dbReference>
<dbReference type="Pfam" id="PF21960">
    <property type="entry name" value="RCF1-5-like_lid"/>
    <property type="match status" value="1"/>
</dbReference>
<dbReference type="InterPro" id="IPR003593">
    <property type="entry name" value="AAA+_ATPase"/>
</dbReference>
<dbReference type="InParanoid" id="F2UFH6"/>
<keyword evidence="6" id="KW-0539">Nucleus</keyword>
<keyword evidence="4" id="KW-0547">Nucleotide-binding</keyword>
<evidence type="ECO:0000256" key="5">
    <source>
        <dbReference type="ARBA" id="ARBA00022840"/>
    </source>
</evidence>
<protein>
    <submittedName>
        <fullName evidence="9">Replication factor C 4</fullName>
    </submittedName>
</protein>
<evidence type="ECO:0000256" key="1">
    <source>
        <dbReference type="ARBA" id="ARBA00004123"/>
    </source>
</evidence>
<dbReference type="FunCoup" id="F2UFH6">
    <property type="interactions" value="1148"/>
</dbReference>
<dbReference type="InterPro" id="IPR008921">
    <property type="entry name" value="DNA_pol3_clamp-load_cplx_C"/>
</dbReference>
<keyword evidence="3" id="KW-0235">DNA replication</keyword>
<evidence type="ECO:0000313" key="10">
    <source>
        <dbReference type="Proteomes" id="UP000007799"/>
    </source>
</evidence>
<dbReference type="InterPro" id="IPR027417">
    <property type="entry name" value="P-loop_NTPase"/>
</dbReference>
<evidence type="ECO:0000256" key="4">
    <source>
        <dbReference type="ARBA" id="ARBA00022741"/>
    </source>
</evidence>
<dbReference type="STRING" id="946362.F2UFH6"/>
<dbReference type="FunFam" id="3.40.50.300:FF:000129">
    <property type="entry name" value="Replication factor C subunit 5"/>
    <property type="match status" value="1"/>
</dbReference>
<dbReference type="OrthoDB" id="4199794at2759"/>
<dbReference type="SUPFAM" id="SSF48019">
    <property type="entry name" value="post-AAA+ oligomerization domain-like"/>
    <property type="match status" value="1"/>
</dbReference>
<dbReference type="PANTHER" id="PTHR11669:SF20">
    <property type="entry name" value="REPLICATION FACTOR C SUBUNIT 4"/>
    <property type="match status" value="1"/>
</dbReference>
<dbReference type="PANTHER" id="PTHR11669">
    <property type="entry name" value="REPLICATION FACTOR C / DNA POLYMERASE III GAMMA-TAU SUBUNIT"/>
    <property type="match status" value="1"/>
</dbReference>
<dbReference type="CDD" id="cd18140">
    <property type="entry name" value="HLD_clamp_RFC"/>
    <property type="match status" value="1"/>
</dbReference>
<dbReference type="eggNOG" id="KOG0989">
    <property type="taxonomic scope" value="Eukaryota"/>
</dbReference>
<dbReference type="Proteomes" id="UP000007799">
    <property type="component" value="Unassembled WGS sequence"/>
</dbReference>
<dbReference type="InterPro" id="IPR047854">
    <property type="entry name" value="RFC_lid"/>
</dbReference>
<dbReference type="CDD" id="cd00009">
    <property type="entry name" value="AAA"/>
    <property type="match status" value="1"/>
</dbReference>
<organism evidence="10">
    <name type="scientific">Salpingoeca rosetta (strain ATCC 50818 / BSB-021)</name>
    <dbReference type="NCBI Taxonomy" id="946362"/>
    <lineage>
        <taxon>Eukaryota</taxon>
        <taxon>Choanoflagellata</taxon>
        <taxon>Craspedida</taxon>
        <taxon>Salpingoecidae</taxon>
        <taxon>Salpingoeca</taxon>
    </lineage>
</organism>
<dbReference type="OMA" id="GCQSGSF"/>